<keyword evidence="3" id="KW-1185">Reference proteome</keyword>
<reference evidence="2 3" key="1">
    <citation type="submission" date="2020-08" db="EMBL/GenBank/DDBJ databases">
        <title>Cohnella phylogeny.</title>
        <authorList>
            <person name="Dunlap C."/>
        </authorList>
    </citation>
    <scope>NUCLEOTIDE SEQUENCE [LARGE SCALE GENOMIC DNA]</scope>
    <source>
        <strain evidence="2 3">CBP 2801</strain>
    </source>
</reference>
<dbReference type="InterPro" id="IPR029057">
    <property type="entry name" value="PRTase-like"/>
</dbReference>
<evidence type="ECO:0000313" key="2">
    <source>
        <dbReference type="EMBL" id="MBB6732264.1"/>
    </source>
</evidence>
<dbReference type="SUPFAM" id="SSF53271">
    <property type="entry name" value="PRTase-like"/>
    <property type="match status" value="1"/>
</dbReference>
<name>A0A7X0VVL0_9BACL</name>
<gene>
    <name evidence="2" type="ORF">H7C18_15195</name>
</gene>
<dbReference type="PANTHER" id="PTHR47505:SF1">
    <property type="entry name" value="DNA UTILIZATION PROTEIN YHGH"/>
    <property type="match status" value="1"/>
</dbReference>
<proteinExistence type="inferred from homology"/>
<dbReference type="RefSeq" id="WP_185129932.1">
    <property type="nucleotide sequence ID" value="NZ_JACJVO010000018.1"/>
</dbReference>
<dbReference type="PANTHER" id="PTHR47505">
    <property type="entry name" value="DNA UTILIZATION PROTEIN YHGH"/>
    <property type="match status" value="1"/>
</dbReference>
<comment type="caution">
    <text evidence="2">The sequence shown here is derived from an EMBL/GenBank/DDBJ whole genome shotgun (WGS) entry which is preliminary data.</text>
</comment>
<organism evidence="2 3">
    <name type="scientific">Cohnella zeiphila</name>
    <dbReference type="NCBI Taxonomy" id="2761120"/>
    <lineage>
        <taxon>Bacteria</taxon>
        <taxon>Bacillati</taxon>
        <taxon>Bacillota</taxon>
        <taxon>Bacilli</taxon>
        <taxon>Bacillales</taxon>
        <taxon>Paenibacillaceae</taxon>
        <taxon>Cohnella</taxon>
    </lineage>
</organism>
<protein>
    <submittedName>
        <fullName evidence="2">ComF family protein</fullName>
    </submittedName>
</protein>
<accession>A0A7X0VVL0</accession>
<dbReference type="InterPro" id="IPR051910">
    <property type="entry name" value="ComF/GntX_DNA_util-trans"/>
</dbReference>
<dbReference type="Proteomes" id="UP000564644">
    <property type="component" value="Unassembled WGS sequence"/>
</dbReference>
<evidence type="ECO:0000313" key="3">
    <source>
        <dbReference type="Proteomes" id="UP000564644"/>
    </source>
</evidence>
<dbReference type="EMBL" id="JACJVO010000018">
    <property type="protein sequence ID" value="MBB6732264.1"/>
    <property type="molecule type" value="Genomic_DNA"/>
</dbReference>
<sequence length="277" mass="31192">MKWAEKLHGLLSVGGETCLICGRDSRYRAASFLPVRNAGPRKALRTLCASCLARIPWILSISCPVCGRPERCGDCLRRWERHFVCCRGAVRYDDAMKEWLAVYKYRGLEKLEPILAAMLSTAVEMLLNPLQDGVDVITSVPLAEGRLEERGFNQAERLSRRVAQWYGLPYEPMLRRARHTEKQSFKSRKDRLEDMKGTFALLEERNVPYAMAGTVPTSVPFSASAYPRPLPGASARPLRILLVDDIYTTGSTMNECASVLRRGYPGCEIYGALWARS</sequence>
<dbReference type="AlphaFoldDB" id="A0A7X0VVL0"/>
<dbReference type="InterPro" id="IPR000836">
    <property type="entry name" value="PRTase_dom"/>
</dbReference>
<dbReference type="Gene3D" id="3.40.50.2020">
    <property type="match status" value="1"/>
</dbReference>
<comment type="similarity">
    <text evidence="1">Belongs to the ComF/GntX family.</text>
</comment>
<evidence type="ECO:0000256" key="1">
    <source>
        <dbReference type="ARBA" id="ARBA00008007"/>
    </source>
</evidence>
<dbReference type="CDD" id="cd06223">
    <property type="entry name" value="PRTases_typeI"/>
    <property type="match status" value="1"/>
</dbReference>